<comment type="caution">
    <text evidence="1">The sequence shown here is derived from an EMBL/GenBank/DDBJ whole genome shotgun (WGS) entry which is preliminary data.</text>
</comment>
<evidence type="ECO:0000313" key="2">
    <source>
        <dbReference type="Proteomes" id="UP000308836"/>
    </source>
</evidence>
<name>A0AC61R774_9FIRM</name>
<dbReference type="Proteomes" id="UP000308836">
    <property type="component" value="Unassembled WGS sequence"/>
</dbReference>
<organism evidence="1 2">
    <name type="scientific">Dubosiella muris</name>
    <dbReference type="NCBI Taxonomy" id="3038133"/>
    <lineage>
        <taxon>Bacteria</taxon>
        <taxon>Bacillati</taxon>
        <taxon>Bacillota</taxon>
        <taxon>Erysipelotrichia</taxon>
        <taxon>Erysipelotrichales</taxon>
        <taxon>Erysipelotrichaceae</taxon>
        <taxon>Dubosiella</taxon>
    </lineage>
</organism>
<gene>
    <name evidence="1" type="ORF">E5336_07015</name>
</gene>
<keyword evidence="2" id="KW-1185">Reference proteome</keyword>
<protein>
    <submittedName>
        <fullName evidence="1">Uncharacterized protein</fullName>
    </submittedName>
</protein>
<reference evidence="1" key="1">
    <citation type="submission" date="2019-04" db="EMBL/GenBank/DDBJ databases">
        <title>Microbes associate with the intestines of laboratory mice.</title>
        <authorList>
            <person name="Navarre W."/>
            <person name="Wong E."/>
            <person name="Huang K."/>
            <person name="Tropini C."/>
            <person name="Ng K."/>
            <person name="Yu B."/>
        </authorList>
    </citation>
    <scope>NUCLEOTIDE SEQUENCE</scope>
    <source>
        <strain evidence="1">NM09_H32</strain>
    </source>
</reference>
<accession>A0AC61R774</accession>
<sequence>MRVFLCVDQNNGLLFNERRPSRDREVVADIERTLQGEPIAMREYSAKLFEGMDNVQVTDDFQGCENVFLEADDLANLDFNTLVVYRWDKVYPADVTLSYDLKSLKLDDVSVIKGYSHDEIVKEVYTR</sequence>
<proteinExistence type="predicted"/>
<evidence type="ECO:0000313" key="1">
    <source>
        <dbReference type="EMBL" id="TGY65895.1"/>
    </source>
</evidence>
<dbReference type="EMBL" id="SRYG01000012">
    <property type="protein sequence ID" value="TGY65895.1"/>
    <property type="molecule type" value="Genomic_DNA"/>
</dbReference>